<dbReference type="GO" id="GO:0035770">
    <property type="term" value="C:ribonucleoprotein granule"/>
    <property type="evidence" value="ECO:0007669"/>
    <property type="project" value="TreeGrafter"/>
</dbReference>
<dbReference type="GO" id="GO:0044528">
    <property type="term" value="P:regulation of mitochondrial mRNA stability"/>
    <property type="evidence" value="ECO:0007669"/>
    <property type="project" value="TreeGrafter"/>
</dbReference>
<dbReference type="InterPro" id="IPR050870">
    <property type="entry name" value="FAST_kinase"/>
</dbReference>
<dbReference type="InterPro" id="IPR013579">
    <property type="entry name" value="FAST_2"/>
</dbReference>
<feature type="non-terminal residue" evidence="2">
    <location>
        <position position="491"/>
    </location>
</feature>
<dbReference type="AlphaFoldDB" id="A0A2G9R929"/>
<dbReference type="PROSITE" id="PS51286">
    <property type="entry name" value="RAP"/>
    <property type="match status" value="1"/>
</dbReference>
<feature type="domain" description="RAP" evidence="1">
    <location>
        <begin position="454"/>
        <end position="491"/>
    </location>
</feature>
<protein>
    <recommendedName>
        <fullName evidence="1">RAP domain-containing protein</fullName>
    </recommendedName>
</protein>
<dbReference type="GO" id="GO:0000963">
    <property type="term" value="P:mitochondrial RNA processing"/>
    <property type="evidence" value="ECO:0007669"/>
    <property type="project" value="TreeGrafter"/>
</dbReference>
<evidence type="ECO:0000259" key="1">
    <source>
        <dbReference type="PROSITE" id="PS51286"/>
    </source>
</evidence>
<organism evidence="2">
    <name type="scientific">Aquarana catesbeiana</name>
    <name type="common">American bullfrog</name>
    <name type="synonym">Rana catesbeiana</name>
    <dbReference type="NCBI Taxonomy" id="8400"/>
    <lineage>
        <taxon>Eukaryota</taxon>
        <taxon>Metazoa</taxon>
        <taxon>Chordata</taxon>
        <taxon>Craniata</taxon>
        <taxon>Vertebrata</taxon>
        <taxon>Euteleostomi</taxon>
        <taxon>Amphibia</taxon>
        <taxon>Batrachia</taxon>
        <taxon>Anura</taxon>
        <taxon>Neobatrachia</taxon>
        <taxon>Ranoidea</taxon>
        <taxon>Ranidae</taxon>
        <taxon>Aquarana</taxon>
    </lineage>
</organism>
<dbReference type="PANTHER" id="PTHR21228:SF72">
    <property type="entry name" value="LD32258P"/>
    <property type="match status" value="1"/>
</dbReference>
<reference evidence="2" key="1">
    <citation type="submission" date="2017-08" db="EMBL/GenBank/DDBJ databases">
        <title>Assembly of the North American Bullfrog Genome.</title>
        <authorList>
            <person name="Warren R.L."/>
            <person name="Vandervalk B.P."/>
            <person name="Kucuk E."/>
            <person name="Birol I."/>
            <person name="Helbing C."/>
            <person name="Pandoh P."/>
            <person name="Behsaz B."/>
            <person name="Mohamadi H."/>
            <person name="Chu J."/>
            <person name="Jackman S."/>
            <person name="Hammond S.A."/>
            <person name="Veldhoen N."/>
            <person name="Kirk H."/>
            <person name="Zhao Y."/>
            <person name="Coope R."/>
            <person name="Pleasance S."/>
            <person name="Moore R."/>
            <person name="Holt R."/>
        </authorList>
    </citation>
    <scope>NUCLEOTIDE SEQUENCE</scope>
    <source>
        <strain evidence="2">Bruno</strain>
        <tissue evidence="2">Liver</tissue>
    </source>
</reference>
<dbReference type="OrthoDB" id="385235at2759"/>
<gene>
    <name evidence="2" type="ORF">AB205_0169280</name>
</gene>
<accession>A0A2G9R929</accession>
<dbReference type="GO" id="GO:0005759">
    <property type="term" value="C:mitochondrial matrix"/>
    <property type="evidence" value="ECO:0007669"/>
    <property type="project" value="TreeGrafter"/>
</dbReference>
<dbReference type="EMBL" id="KV957502">
    <property type="protein sequence ID" value="PIO23753.1"/>
    <property type="molecule type" value="Genomic_DNA"/>
</dbReference>
<dbReference type="InterPro" id="IPR013584">
    <property type="entry name" value="RAP"/>
</dbReference>
<dbReference type="Pfam" id="PF08373">
    <property type="entry name" value="RAP"/>
    <property type="match status" value="1"/>
</dbReference>
<dbReference type="PANTHER" id="PTHR21228">
    <property type="entry name" value="FAST LEU-RICH DOMAIN-CONTAINING"/>
    <property type="match status" value="1"/>
</dbReference>
<dbReference type="Pfam" id="PF08368">
    <property type="entry name" value="FAST_2"/>
    <property type="match status" value="1"/>
</dbReference>
<evidence type="ECO:0000313" key="2">
    <source>
        <dbReference type="EMBL" id="PIO23753.1"/>
    </source>
</evidence>
<name>A0A2G9R929_AQUCT</name>
<dbReference type="GO" id="GO:0003723">
    <property type="term" value="F:RNA binding"/>
    <property type="evidence" value="ECO:0007669"/>
    <property type="project" value="TreeGrafter"/>
</dbReference>
<proteinExistence type="predicted"/>
<sequence>MLRWSSALHHSLRLLCTRSARTDTLLDQLKRSTNKYHIFQLVGIHRPVLTLEHVTCAMNLLWQFHKVKSDELSSVDHIRKHPEFISLCTVVENNIDVMEDSELVAILNTVDSLQVDAHSSLVQRLVTEGWRRLERLDPLSLSTFAACLRRQNMTRSPLMGQIASIVDLCLDDVEDPVHMFSSSVPSDVSQTIKAMSLLSPNKIDEVVLSKLDDIIAQCNIYDLSHMTFVVTRLLQSAHMPDRKNLMKLLKELYSYRLKRVSEAKCLDSLILELKNKEIFNQMDTALVEATLHTCQRFIHQLSLKNVIPFSILVLRANTHYSLSPHFLVLTAYALALAGYFPKELIKAIFSTNFLLRFDSQLDALNYRINKRLRLFLMELNRAVCIEHPEYGVPWFHEQYCQQLLQRDFEYILDKERNPIAYVQEDVLPSYLPSMCESDSHLQENKPLPAGAQRVAVDFLHPWALLRNSPHVKGLFAMKKRHLEILGYHVIQ</sequence>